<dbReference type="GeneID" id="18909962"/>
<evidence type="ECO:0000259" key="8">
    <source>
        <dbReference type="PROSITE" id="PS50305"/>
    </source>
</evidence>
<feature type="region of interest" description="Disordered" evidence="7">
    <location>
        <begin position="463"/>
        <end position="525"/>
    </location>
</feature>
<dbReference type="InterPro" id="IPR026590">
    <property type="entry name" value="Ssirtuin_cat_dom"/>
</dbReference>
<keyword evidence="3" id="KW-0808">Transferase</keyword>
<keyword evidence="5" id="KW-0496">Mitochondrion</keyword>
<feature type="binding site" evidence="6">
    <location>
        <position position="175"/>
    </location>
    <ligand>
        <name>Zn(2+)</name>
        <dbReference type="ChEBI" id="CHEBI:29105"/>
    </ligand>
</feature>
<dbReference type="GO" id="GO:0070403">
    <property type="term" value="F:NAD+ binding"/>
    <property type="evidence" value="ECO:0007669"/>
    <property type="project" value="InterPro"/>
</dbReference>
<dbReference type="Pfam" id="PF02146">
    <property type="entry name" value="SIR2"/>
    <property type="match status" value="2"/>
</dbReference>
<dbReference type="RefSeq" id="XP_007390790.1">
    <property type="nucleotide sequence ID" value="XM_007390728.1"/>
</dbReference>
<dbReference type="GO" id="GO:0017136">
    <property type="term" value="F:histone deacetylase activity, NAD-dependent"/>
    <property type="evidence" value="ECO:0007669"/>
    <property type="project" value="TreeGrafter"/>
</dbReference>
<dbReference type="PANTHER" id="PTHR11085">
    <property type="entry name" value="NAD-DEPENDENT PROTEIN DEACYLASE SIRTUIN-5, MITOCHONDRIAL-RELATED"/>
    <property type="match status" value="1"/>
</dbReference>
<dbReference type="GO" id="GO:0046872">
    <property type="term" value="F:metal ion binding"/>
    <property type="evidence" value="ECO:0007669"/>
    <property type="project" value="UniProtKB-KW"/>
</dbReference>
<comment type="subcellular location">
    <subcellularLocation>
        <location evidence="1">Mitochondrion</location>
    </subcellularLocation>
</comment>
<dbReference type="PANTHER" id="PTHR11085:SF8">
    <property type="entry name" value="NAD-DEPENDENT HISTONE DEACETYLASE HST3"/>
    <property type="match status" value="1"/>
</dbReference>
<dbReference type="GO" id="GO:0005634">
    <property type="term" value="C:nucleus"/>
    <property type="evidence" value="ECO:0007669"/>
    <property type="project" value="TreeGrafter"/>
</dbReference>
<evidence type="ECO:0000256" key="5">
    <source>
        <dbReference type="ARBA" id="ARBA00023128"/>
    </source>
</evidence>
<dbReference type="InParanoid" id="K5WPK1"/>
<dbReference type="HOGENOM" id="CLU_021544_4_1_1"/>
<accession>K5WPK1</accession>
<dbReference type="InterPro" id="IPR003000">
    <property type="entry name" value="Sirtuin"/>
</dbReference>
<dbReference type="Proteomes" id="UP000008370">
    <property type="component" value="Unassembled WGS sequence"/>
</dbReference>
<dbReference type="SUPFAM" id="SSF52467">
    <property type="entry name" value="DHS-like NAD/FAD-binding domain"/>
    <property type="match status" value="1"/>
</dbReference>
<comment type="similarity">
    <text evidence="2">Belongs to the sirtuin family. Class I subfamily.</text>
</comment>
<dbReference type="STRING" id="650164.K5WPK1"/>
<proteinExistence type="inferred from homology"/>
<evidence type="ECO:0000256" key="4">
    <source>
        <dbReference type="ARBA" id="ARBA00023027"/>
    </source>
</evidence>
<sequence>MLEKCSLDNNQAEPAARRALSNLSLSVAKCKKIVVVTGAGISCSCGIPDFRSSDGLYALVKQQYPDVVLKGRDLFDASLFRDATSTAVFYTFISQLKQSVDRASPSPTHRFLKALDAKGKLLRSYTQNIDGFEEQVGLAGSSGQHATLDAKGKGKLKTKDVRNVQLHGDIHRVRCTLCSAEFLCTPEYLDSFDKGIAPDCLECASRSKAREARAARALKVGTLRPAIVLYDEPHPLGDDIGTIQTADLARRPDMLIIMGTSLKVHGFKKLVKEFARAVHETAPPKVETLNPTKKSSAKSHAGKVIFVNKTPPGAEWEGIIDIWVQGESDKWVEKVTEDWKKAVPGDWEVQQKLDGVPTGGGPFKVMKELNGAGLKGKGKGNENIPPDVISLACLTPLPDSPPPSPSKRRTLTCHYMPDEEGECSASKKRASSRLGWVEGDMDELPGLLFGNCANKRTVKKEEVEDAFPVASDVKDRSRPKSRAGTKGGATRARSMSRPKAASAVQKGTGNVAAQSRRARAGTKVK</sequence>
<dbReference type="InterPro" id="IPR050134">
    <property type="entry name" value="NAD-dep_sirtuin_deacylases"/>
</dbReference>
<dbReference type="KEGG" id="pco:PHACADRAFT_180496"/>
<dbReference type="Gene3D" id="3.30.1600.10">
    <property type="entry name" value="SIR2/SIRT2 'Small Domain"/>
    <property type="match status" value="1"/>
</dbReference>
<gene>
    <name evidence="9" type="ORF">PHACADRAFT_180496</name>
</gene>
<dbReference type="GO" id="GO:0005739">
    <property type="term" value="C:mitochondrion"/>
    <property type="evidence" value="ECO:0007669"/>
    <property type="project" value="UniProtKB-SubCell"/>
</dbReference>
<evidence type="ECO:0000313" key="10">
    <source>
        <dbReference type="Proteomes" id="UP000008370"/>
    </source>
</evidence>
<dbReference type="InterPro" id="IPR029035">
    <property type="entry name" value="DHS-like_NAD/FAD-binding_dom"/>
</dbReference>
<dbReference type="AlphaFoldDB" id="K5WPK1"/>
<keyword evidence="4" id="KW-0520">NAD</keyword>
<feature type="active site" description="Proton acceptor" evidence="6">
    <location>
        <position position="167"/>
    </location>
</feature>
<feature type="domain" description="Deacetylase sirtuin-type" evidence="8">
    <location>
        <begin position="5"/>
        <end position="372"/>
    </location>
</feature>
<evidence type="ECO:0000313" key="9">
    <source>
        <dbReference type="EMBL" id="EKM61370.1"/>
    </source>
</evidence>
<dbReference type="Gene3D" id="3.40.50.1220">
    <property type="entry name" value="TPP-binding domain"/>
    <property type="match status" value="1"/>
</dbReference>
<evidence type="ECO:0000256" key="3">
    <source>
        <dbReference type="ARBA" id="ARBA00022679"/>
    </source>
</evidence>
<dbReference type="PROSITE" id="PS50305">
    <property type="entry name" value="SIRTUIN"/>
    <property type="match status" value="1"/>
</dbReference>
<dbReference type="InterPro" id="IPR026591">
    <property type="entry name" value="Sirtuin_cat_small_dom_sf"/>
</dbReference>
<dbReference type="EMBL" id="JH930468">
    <property type="protein sequence ID" value="EKM61370.1"/>
    <property type="molecule type" value="Genomic_DNA"/>
</dbReference>
<keyword evidence="6" id="KW-0862">Zinc</keyword>
<feature type="binding site" evidence="6">
    <location>
        <position position="200"/>
    </location>
    <ligand>
        <name>Zn(2+)</name>
        <dbReference type="ChEBI" id="CHEBI:29105"/>
    </ligand>
</feature>
<protein>
    <recommendedName>
        <fullName evidence="8">Deacetylase sirtuin-type domain-containing protein</fullName>
    </recommendedName>
</protein>
<name>K5WPK1_PHACS</name>
<evidence type="ECO:0000256" key="2">
    <source>
        <dbReference type="ARBA" id="ARBA00006924"/>
    </source>
</evidence>
<dbReference type="FunCoup" id="K5WPK1">
    <property type="interactions" value="53"/>
</dbReference>
<reference evidence="9 10" key="1">
    <citation type="journal article" date="2012" name="BMC Genomics">
        <title>Comparative genomics of the white-rot fungi, Phanerochaete carnosa and P. chrysosporium, to elucidate the genetic basis of the distinct wood types they colonize.</title>
        <authorList>
            <person name="Suzuki H."/>
            <person name="MacDonald J."/>
            <person name="Syed K."/>
            <person name="Salamov A."/>
            <person name="Hori C."/>
            <person name="Aerts A."/>
            <person name="Henrissat B."/>
            <person name="Wiebenga A."/>
            <person name="vanKuyk P.A."/>
            <person name="Barry K."/>
            <person name="Lindquist E."/>
            <person name="LaButti K."/>
            <person name="Lapidus A."/>
            <person name="Lucas S."/>
            <person name="Coutinho P."/>
            <person name="Gong Y."/>
            <person name="Samejima M."/>
            <person name="Mahadevan R."/>
            <person name="Abou-Zaid M."/>
            <person name="de Vries R.P."/>
            <person name="Igarashi K."/>
            <person name="Yadav J.S."/>
            <person name="Grigoriev I.V."/>
            <person name="Master E.R."/>
        </authorList>
    </citation>
    <scope>NUCLEOTIDE SEQUENCE [LARGE SCALE GENOMIC DNA]</scope>
    <source>
        <strain evidence="9 10">HHB-10118-sp</strain>
    </source>
</reference>
<dbReference type="OrthoDB" id="2919105at2759"/>
<evidence type="ECO:0000256" key="1">
    <source>
        <dbReference type="ARBA" id="ARBA00004173"/>
    </source>
</evidence>
<keyword evidence="10" id="KW-1185">Reference proteome</keyword>
<feature type="compositionally biased region" description="Basic residues" evidence="7">
    <location>
        <begin position="516"/>
        <end position="525"/>
    </location>
</feature>
<feature type="binding site" evidence="6">
    <location>
        <position position="178"/>
    </location>
    <ligand>
        <name>Zn(2+)</name>
        <dbReference type="ChEBI" id="CHEBI:29105"/>
    </ligand>
</feature>
<feature type="binding site" evidence="6">
    <location>
        <position position="203"/>
    </location>
    <ligand>
        <name>Zn(2+)</name>
        <dbReference type="ChEBI" id="CHEBI:29105"/>
    </ligand>
</feature>
<evidence type="ECO:0000256" key="7">
    <source>
        <dbReference type="SAM" id="MobiDB-lite"/>
    </source>
</evidence>
<organism evidence="9 10">
    <name type="scientific">Phanerochaete carnosa (strain HHB-10118-sp)</name>
    <name type="common">White-rot fungus</name>
    <name type="synonym">Peniophora carnosa</name>
    <dbReference type="NCBI Taxonomy" id="650164"/>
    <lineage>
        <taxon>Eukaryota</taxon>
        <taxon>Fungi</taxon>
        <taxon>Dikarya</taxon>
        <taxon>Basidiomycota</taxon>
        <taxon>Agaricomycotina</taxon>
        <taxon>Agaricomycetes</taxon>
        <taxon>Polyporales</taxon>
        <taxon>Phanerochaetaceae</taxon>
        <taxon>Phanerochaete</taxon>
    </lineage>
</organism>
<keyword evidence="6" id="KW-0479">Metal-binding</keyword>
<evidence type="ECO:0000256" key="6">
    <source>
        <dbReference type="PROSITE-ProRule" id="PRU00236"/>
    </source>
</evidence>